<proteinExistence type="predicted"/>
<evidence type="ECO:0000313" key="1">
    <source>
        <dbReference type="EMBL" id="SKA52846.1"/>
    </source>
</evidence>
<evidence type="ECO:0000313" key="2">
    <source>
        <dbReference type="Proteomes" id="UP000191116"/>
    </source>
</evidence>
<protein>
    <submittedName>
        <fullName evidence="1">Uncharacterized protein</fullName>
    </submittedName>
</protein>
<name>A0A1T4UJT2_9GAMM</name>
<organism evidence="1 2">
    <name type="scientific">Photobacterium toruni</name>
    <dbReference type="NCBI Taxonomy" id="1935446"/>
    <lineage>
        <taxon>Bacteria</taxon>
        <taxon>Pseudomonadati</taxon>
        <taxon>Pseudomonadota</taxon>
        <taxon>Gammaproteobacteria</taxon>
        <taxon>Vibrionales</taxon>
        <taxon>Vibrionaceae</taxon>
        <taxon>Photobacterium</taxon>
    </lineage>
</organism>
<dbReference type="Proteomes" id="UP000191116">
    <property type="component" value="Unassembled WGS sequence"/>
</dbReference>
<dbReference type="EMBL" id="FUWP01000025">
    <property type="protein sequence ID" value="SKA52846.1"/>
    <property type="molecule type" value="Genomic_DNA"/>
</dbReference>
<dbReference type="AlphaFoldDB" id="A0A1T4UJT2"/>
<dbReference type="RefSeq" id="WP_210436108.1">
    <property type="nucleotide sequence ID" value="NZ_AP024857.1"/>
</dbReference>
<gene>
    <name evidence="1" type="ORF">CZ814_03352</name>
</gene>
<reference evidence="1 2" key="1">
    <citation type="submission" date="2017-02" db="EMBL/GenBank/DDBJ databases">
        <authorList>
            <person name="Peterson S.W."/>
        </authorList>
    </citation>
    <scope>NUCLEOTIDE SEQUENCE [LARGE SCALE GENOMIC DNA]</scope>
    <source>
        <strain evidence="1 2">CECT 9189</strain>
    </source>
</reference>
<accession>A0A1T4UJT2</accession>
<sequence length="245" mass="28522">MKCTPMIFNTEMVSALLEGHKIVTRRPLKPQPTKSGRGYIHWHSNIYKTMVNLDAVNSLSMLEGFLSASDICPVASIGDLIWVRETFQGPLFDTEKMPEYQENSTKFETPEYCIYAATDKKQEFYDMDDNLICRWRPSIHMPRWASRITLKVTDVRIERVKEITDAQAEKEGMMTTEASQNAAIAGGLGWFERPSVQFKNLWQRIYENWESNPYVWVIEFEVINQNIDKYISKMNDDQKETLAQI</sequence>